<dbReference type="InterPro" id="IPR036770">
    <property type="entry name" value="Ankyrin_rpt-contain_sf"/>
</dbReference>
<protein>
    <submittedName>
        <fullName evidence="5">Ankyrin</fullName>
    </submittedName>
</protein>
<sequence length="107" mass="10816">SNASTQTTTLSPTTLDFAAKIFDLARSGATSTLQQYLTAGILPNLANSTGDTLLMLAAYHGHVATAKMLLDAGADPNALNARGQSAVSGAVVKGWDEVVEVLVGAGA</sequence>
<feature type="domain" description="Peptidase A2" evidence="4">
    <location>
        <begin position="66"/>
        <end position="107"/>
    </location>
</feature>
<evidence type="ECO:0000313" key="5">
    <source>
        <dbReference type="EMBL" id="KAF2125756.1"/>
    </source>
</evidence>
<dbReference type="PROSITE" id="PS50297">
    <property type="entry name" value="ANK_REP_REGION"/>
    <property type="match status" value="1"/>
</dbReference>
<organism evidence="5 6">
    <name type="scientific">Dothidotthia symphoricarpi CBS 119687</name>
    <dbReference type="NCBI Taxonomy" id="1392245"/>
    <lineage>
        <taxon>Eukaryota</taxon>
        <taxon>Fungi</taxon>
        <taxon>Dikarya</taxon>
        <taxon>Ascomycota</taxon>
        <taxon>Pezizomycotina</taxon>
        <taxon>Dothideomycetes</taxon>
        <taxon>Pleosporomycetidae</taxon>
        <taxon>Pleosporales</taxon>
        <taxon>Dothidotthiaceae</taxon>
        <taxon>Dothidotthia</taxon>
    </lineage>
</organism>
<feature type="repeat" description="ANK" evidence="3">
    <location>
        <begin position="49"/>
        <end position="81"/>
    </location>
</feature>
<reference evidence="5" key="1">
    <citation type="journal article" date="2020" name="Stud. Mycol.">
        <title>101 Dothideomycetes genomes: a test case for predicting lifestyles and emergence of pathogens.</title>
        <authorList>
            <person name="Haridas S."/>
            <person name="Albert R."/>
            <person name="Binder M."/>
            <person name="Bloem J."/>
            <person name="Labutti K."/>
            <person name="Salamov A."/>
            <person name="Andreopoulos B."/>
            <person name="Baker S."/>
            <person name="Barry K."/>
            <person name="Bills G."/>
            <person name="Bluhm B."/>
            <person name="Cannon C."/>
            <person name="Castanera R."/>
            <person name="Culley D."/>
            <person name="Daum C."/>
            <person name="Ezra D."/>
            <person name="Gonzalez J."/>
            <person name="Henrissat B."/>
            <person name="Kuo A."/>
            <person name="Liang C."/>
            <person name="Lipzen A."/>
            <person name="Lutzoni F."/>
            <person name="Magnuson J."/>
            <person name="Mondo S."/>
            <person name="Nolan M."/>
            <person name="Ohm R."/>
            <person name="Pangilinan J."/>
            <person name="Park H.-J."/>
            <person name="Ramirez L."/>
            <person name="Alfaro M."/>
            <person name="Sun H."/>
            <person name="Tritt A."/>
            <person name="Yoshinaga Y."/>
            <person name="Zwiers L.-H."/>
            <person name="Turgeon B."/>
            <person name="Goodwin S."/>
            <person name="Spatafora J."/>
            <person name="Crous P."/>
            <person name="Grigoriev I."/>
        </authorList>
    </citation>
    <scope>NUCLEOTIDE SEQUENCE</scope>
    <source>
        <strain evidence="5">CBS 119687</strain>
    </source>
</reference>
<feature type="non-terminal residue" evidence="5">
    <location>
        <position position="1"/>
    </location>
</feature>
<keyword evidence="2 3" id="KW-0040">ANK repeat</keyword>
<dbReference type="InterPro" id="IPR001995">
    <property type="entry name" value="Peptidase_A2_cat"/>
</dbReference>
<name>A0A6A6A2J0_9PLEO</name>
<dbReference type="Pfam" id="PF12796">
    <property type="entry name" value="Ank_2"/>
    <property type="match status" value="1"/>
</dbReference>
<dbReference type="GeneID" id="54403253"/>
<evidence type="ECO:0000259" key="4">
    <source>
        <dbReference type="PROSITE" id="PS50175"/>
    </source>
</evidence>
<dbReference type="InterPro" id="IPR002110">
    <property type="entry name" value="Ankyrin_rpt"/>
</dbReference>
<dbReference type="SMART" id="SM00248">
    <property type="entry name" value="ANK"/>
    <property type="match status" value="1"/>
</dbReference>
<dbReference type="GO" id="GO:0006508">
    <property type="term" value="P:proteolysis"/>
    <property type="evidence" value="ECO:0007669"/>
    <property type="project" value="InterPro"/>
</dbReference>
<dbReference type="SUPFAM" id="SSF48403">
    <property type="entry name" value="Ankyrin repeat"/>
    <property type="match status" value="1"/>
</dbReference>
<keyword evidence="1" id="KW-0677">Repeat</keyword>
<dbReference type="EMBL" id="ML977515">
    <property type="protein sequence ID" value="KAF2125756.1"/>
    <property type="molecule type" value="Genomic_DNA"/>
</dbReference>
<evidence type="ECO:0000256" key="2">
    <source>
        <dbReference type="ARBA" id="ARBA00023043"/>
    </source>
</evidence>
<dbReference type="GO" id="GO:0004190">
    <property type="term" value="F:aspartic-type endopeptidase activity"/>
    <property type="evidence" value="ECO:0007669"/>
    <property type="project" value="InterPro"/>
</dbReference>
<dbReference type="Gene3D" id="1.25.40.20">
    <property type="entry name" value="Ankyrin repeat-containing domain"/>
    <property type="match status" value="1"/>
</dbReference>
<gene>
    <name evidence="5" type="ORF">P153DRAFT_259851</name>
</gene>
<dbReference type="PANTHER" id="PTHR24171:SF9">
    <property type="entry name" value="ANKYRIN REPEAT DOMAIN-CONTAINING PROTEIN 39"/>
    <property type="match status" value="1"/>
</dbReference>
<evidence type="ECO:0000313" key="6">
    <source>
        <dbReference type="Proteomes" id="UP000799771"/>
    </source>
</evidence>
<dbReference type="PROSITE" id="PS50088">
    <property type="entry name" value="ANK_REPEAT"/>
    <property type="match status" value="1"/>
</dbReference>
<dbReference type="OrthoDB" id="366390at2759"/>
<evidence type="ECO:0000256" key="1">
    <source>
        <dbReference type="ARBA" id="ARBA00022737"/>
    </source>
</evidence>
<proteinExistence type="predicted"/>
<evidence type="ECO:0000256" key="3">
    <source>
        <dbReference type="PROSITE-ProRule" id="PRU00023"/>
    </source>
</evidence>
<accession>A0A6A6A2J0</accession>
<keyword evidence="6" id="KW-1185">Reference proteome</keyword>
<dbReference type="Proteomes" id="UP000799771">
    <property type="component" value="Unassembled WGS sequence"/>
</dbReference>
<dbReference type="PANTHER" id="PTHR24171">
    <property type="entry name" value="ANKYRIN REPEAT DOMAIN-CONTAINING PROTEIN 39-RELATED"/>
    <property type="match status" value="1"/>
</dbReference>
<dbReference type="PROSITE" id="PS50175">
    <property type="entry name" value="ASP_PROT_RETROV"/>
    <property type="match status" value="1"/>
</dbReference>
<dbReference type="AlphaFoldDB" id="A0A6A6A2J0"/>
<feature type="non-terminal residue" evidence="5">
    <location>
        <position position="107"/>
    </location>
</feature>
<dbReference type="RefSeq" id="XP_033520148.1">
    <property type="nucleotide sequence ID" value="XM_033662821.1"/>
</dbReference>